<dbReference type="SUPFAM" id="SSF48498">
    <property type="entry name" value="Tetracyclin repressor-like, C-terminal domain"/>
    <property type="match status" value="1"/>
</dbReference>
<evidence type="ECO:0000313" key="2">
    <source>
        <dbReference type="Proteomes" id="UP001139648"/>
    </source>
</evidence>
<dbReference type="Gene3D" id="1.10.357.10">
    <property type="entry name" value="Tetracycline Repressor, domain 2"/>
    <property type="match status" value="1"/>
</dbReference>
<sequence>MLPEASRRAGPRPGPKPRLSREKIVKAAVELGVEHVSIGSVAAALGAAPASLYRYVDSLDDLVAAAVETVFAATPLPSPERGWRAYLEEEAATRLQLLTRYAGLVPESSAGLAGVAGRRFELLVEGLVGLGFPVEEAVLAVDAVVDLMHDGAAQLARLRDPDDPSRPSPSMAVTLRHYSPGVRAAVERIIDAPGEHLARKLGLVLDGLAARRTAAKAATPPPS</sequence>
<dbReference type="InterPro" id="IPR009057">
    <property type="entry name" value="Homeodomain-like_sf"/>
</dbReference>
<proteinExistence type="predicted"/>
<name>A0A9X2GGK3_9ACTN</name>
<dbReference type="InterPro" id="IPR036271">
    <property type="entry name" value="Tet_transcr_reg_TetR-rel_C_sf"/>
</dbReference>
<dbReference type="RefSeq" id="WP_253745903.1">
    <property type="nucleotide sequence ID" value="NZ_BAABKA010000007.1"/>
</dbReference>
<dbReference type="SUPFAM" id="SSF46689">
    <property type="entry name" value="Homeodomain-like"/>
    <property type="match status" value="1"/>
</dbReference>
<organism evidence="1 2">
    <name type="scientific">Nonomuraea thailandensis</name>
    <dbReference type="NCBI Taxonomy" id="1188745"/>
    <lineage>
        <taxon>Bacteria</taxon>
        <taxon>Bacillati</taxon>
        <taxon>Actinomycetota</taxon>
        <taxon>Actinomycetes</taxon>
        <taxon>Streptosporangiales</taxon>
        <taxon>Streptosporangiaceae</taxon>
        <taxon>Nonomuraea</taxon>
    </lineage>
</organism>
<comment type="caution">
    <text evidence="1">The sequence shown here is derived from an EMBL/GenBank/DDBJ whole genome shotgun (WGS) entry which is preliminary data.</text>
</comment>
<keyword evidence="2" id="KW-1185">Reference proteome</keyword>
<protein>
    <submittedName>
        <fullName evidence="1">AcrR family transcriptional regulator</fullName>
    </submittedName>
</protein>
<gene>
    <name evidence="1" type="ORF">HD597_005744</name>
</gene>
<dbReference type="AlphaFoldDB" id="A0A9X2GGK3"/>
<dbReference type="Proteomes" id="UP001139648">
    <property type="component" value="Unassembled WGS sequence"/>
</dbReference>
<evidence type="ECO:0000313" key="1">
    <source>
        <dbReference type="EMBL" id="MCP2358724.1"/>
    </source>
</evidence>
<reference evidence="1" key="1">
    <citation type="submission" date="2022-06" db="EMBL/GenBank/DDBJ databases">
        <title>Sequencing the genomes of 1000 actinobacteria strains.</title>
        <authorList>
            <person name="Klenk H.-P."/>
        </authorList>
    </citation>
    <scope>NUCLEOTIDE SEQUENCE</scope>
    <source>
        <strain evidence="1">DSM 46694</strain>
    </source>
</reference>
<dbReference type="EMBL" id="JAMZEB010000002">
    <property type="protein sequence ID" value="MCP2358724.1"/>
    <property type="molecule type" value="Genomic_DNA"/>
</dbReference>
<accession>A0A9X2GGK3</accession>